<feature type="region of interest" description="Disordered" evidence="1">
    <location>
        <begin position="19"/>
        <end position="46"/>
    </location>
</feature>
<sequence>MISSSSLYCRHRAIARRRSSELTGELRPPPRSSLPMLSPSHLGTRNIDISNGINGSELDQNPTADKRCQHYISLTSWCCKTLPQQFCWPTQKECLANCPSVSSSPHAVP</sequence>
<evidence type="ECO:0000313" key="3">
    <source>
        <dbReference type="Proteomes" id="UP001472677"/>
    </source>
</evidence>
<organism evidence="2 3">
    <name type="scientific">Hibiscus sabdariffa</name>
    <name type="common">roselle</name>
    <dbReference type="NCBI Taxonomy" id="183260"/>
    <lineage>
        <taxon>Eukaryota</taxon>
        <taxon>Viridiplantae</taxon>
        <taxon>Streptophyta</taxon>
        <taxon>Embryophyta</taxon>
        <taxon>Tracheophyta</taxon>
        <taxon>Spermatophyta</taxon>
        <taxon>Magnoliopsida</taxon>
        <taxon>eudicotyledons</taxon>
        <taxon>Gunneridae</taxon>
        <taxon>Pentapetalae</taxon>
        <taxon>rosids</taxon>
        <taxon>malvids</taxon>
        <taxon>Malvales</taxon>
        <taxon>Malvaceae</taxon>
        <taxon>Malvoideae</taxon>
        <taxon>Hibiscus</taxon>
    </lineage>
</organism>
<comment type="caution">
    <text evidence="2">The sequence shown here is derived from an EMBL/GenBank/DDBJ whole genome shotgun (WGS) entry which is preliminary data.</text>
</comment>
<gene>
    <name evidence="2" type="ORF">V6N12_056477</name>
</gene>
<proteinExistence type="predicted"/>
<evidence type="ECO:0000256" key="1">
    <source>
        <dbReference type="SAM" id="MobiDB-lite"/>
    </source>
</evidence>
<feature type="compositionally biased region" description="Low complexity" evidence="1">
    <location>
        <begin position="33"/>
        <end position="42"/>
    </location>
</feature>
<reference evidence="2 3" key="1">
    <citation type="journal article" date="2024" name="G3 (Bethesda)">
        <title>Genome assembly of Hibiscus sabdariffa L. provides insights into metabolisms of medicinal natural products.</title>
        <authorList>
            <person name="Kim T."/>
        </authorList>
    </citation>
    <scope>NUCLEOTIDE SEQUENCE [LARGE SCALE GENOMIC DNA]</scope>
    <source>
        <strain evidence="2">TK-2024</strain>
        <tissue evidence="2">Old leaves</tissue>
    </source>
</reference>
<name>A0ABR2CT37_9ROSI</name>
<dbReference type="EMBL" id="JBBPBM010000045">
    <property type="protein sequence ID" value="KAK8522782.1"/>
    <property type="molecule type" value="Genomic_DNA"/>
</dbReference>
<keyword evidence="3" id="KW-1185">Reference proteome</keyword>
<accession>A0ABR2CT37</accession>
<dbReference type="Proteomes" id="UP001472677">
    <property type="component" value="Unassembled WGS sequence"/>
</dbReference>
<protein>
    <submittedName>
        <fullName evidence="2">Uncharacterized protein</fullName>
    </submittedName>
</protein>
<evidence type="ECO:0000313" key="2">
    <source>
        <dbReference type="EMBL" id="KAK8522782.1"/>
    </source>
</evidence>